<protein>
    <submittedName>
        <fullName evidence="2">Uncharacterized protein</fullName>
    </submittedName>
</protein>
<reference evidence="2 3" key="1">
    <citation type="submission" date="2015-02" db="EMBL/GenBank/DDBJ databases">
        <title>Genome Sequencing of Rickettsiales.</title>
        <authorList>
            <person name="Daugherty S.C."/>
            <person name="Su Q."/>
            <person name="Abolude K."/>
            <person name="Beier-Sexton M."/>
            <person name="Carlyon J.A."/>
            <person name="Carter R."/>
            <person name="Day N.P."/>
            <person name="Dumler S.J."/>
            <person name="Dyachenko V."/>
            <person name="Godinez A."/>
            <person name="Kurtti T.J."/>
            <person name="Lichay M."/>
            <person name="Mullins K.E."/>
            <person name="Ott S."/>
            <person name="Pappas-Brown V."/>
            <person name="Paris D.H."/>
            <person name="Patel P."/>
            <person name="Richards A.L."/>
            <person name="Sadzewicz L."/>
            <person name="Sears K."/>
            <person name="Seidman D."/>
            <person name="Sengamalay N."/>
            <person name="Stenos J."/>
            <person name="Tallon L.J."/>
            <person name="Vincent G."/>
            <person name="Fraser C.M."/>
            <person name="Munderloh U."/>
            <person name="Dunning-Hotopp J.C."/>
        </authorList>
    </citation>
    <scope>NUCLEOTIDE SEQUENCE [LARGE SCALE GENOMIC DNA]</scope>
    <source>
        <strain evidence="2 3">RML Mogi</strain>
    </source>
</reference>
<proteinExistence type="predicted"/>
<sequence length="145" mass="15428">MFCLSSNTLFVCGPTGFLLIVLVPKLTILFATNPRTFGSANNLNAGTITPPYSRLLILSAILINSGACLPASSTNFLPSNFSFCPIGFVSKNSCTTGPNLSACVVNRLGISFSIILFISGLLFFISIKVLSNAFNSSFFLLLEVT</sequence>
<gene>
    <name evidence="2" type="ORF">RBEMOGI_0954</name>
</gene>
<evidence type="ECO:0000313" key="3">
    <source>
        <dbReference type="Proteomes" id="UP000033689"/>
    </source>
</evidence>
<keyword evidence="1" id="KW-1133">Transmembrane helix</keyword>
<keyword evidence="1" id="KW-0812">Transmembrane</keyword>
<feature type="transmembrane region" description="Helical" evidence="1">
    <location>
        <begin position="6"/>
        <end position="31"/>
    </location>
</feature>
<evidence type="ECO:0000313" key="2">
    <source>
        <dbReference type="EMBL" id="KJV92326.1"/>
    </source>
</evidence>
<dbReference type="AlphaFoldDB" id="A0A0F3QJJ2"/>
<dbReference type="RefSeq" id="WP_045799759.1">
    <property type="nucleotide sequence ID" value="NZ_LAOJ01000001.1"/>
</dbReference>
<keyword evidence="1" id="KW-0472">Membrane</keyword>
<dbReference type="Proteomes" id="UP000033689">
    <property type="component" value="Unassembled WGS sequence"/>
</dbReference>
<feature type="transmembrane region" description="Helical" evidence="1">
    <location>
        <begin position="108"/>
        <end position="130"/>
    </location>
</feature>
<organism evidence="2 3">
    <name type="scientific">Rickettsia bellii str. RML Mogi</name>
    <dbReference type="NCBI Taxonomy" id="1359194"/>
    <lineage>
        <taxon>Bacteria</taxon>
        <taxon>Pseudomonadati</taxon>
        <taxon>Pseudomonadota</taxon>
        <taxon>Alphaproteobacteria</taxon>
        <taxon>Rickettsiales</taxon>
        <taxon>Rickettsiaceae</taxon>
        <taxon>Rickettsieae</taxon>
        <taxon>Rickettsia</taxon>
        <taxon>belli group</taxon>
    </lineage>
</organism>
<dbReference type="EMBL" id="LAOJ01000001">
    <property type="protein sequence ID" value="KJV92326.1"/>
    <property type="molecule type" value="Genomic_DNA"/>
</dbReference>
<accession>A0A0F3QJJ2</accession>
<evidence type="ECO:0000256" key="1">
    <source>
        <dbReference type="SAM" id="Phobius"/>
    </source>
</evidence>
<comment type="caution">
    <text evidence="2">The sequence shown here is derived from an EMBL/GenBank/DDBJ whole genome shotgun (WGS) entry which is preliminary data.</text>
</comment>
<name>A0A0F3QJJ2_RICBE</name>